<dbReference type="Pfam" id="PF14529">
    <property type="entry name" value="Exo_endo_phos_2"/>
    <property type="match status" value="1"/>
</dbReference>
<evidence type="ECO:0000313" key="2">
    <source>
        <dbReference type="EMBL" id="LAC21275.1"/>
    </source>
</evidence>
<evidence type="ECO:0000259" key="1">
    <source>
        <dbReference type="PROSITE" id="PS50878"/>
    </source>
</evidence>
<keyword evidence="2" id="KW-0808">Transferase</keyword>
<dbReference type="Gene3D" id="3.60.10.10">
    <property type="entry name" value="Endonuclease/exonuclease/phosphatase"/>
    <property type="match status" value="1"/>
</dbReference>
<feature type="domain" description="Reverse transcriptase" evidence="1">
    <location>
        <begin position="474"/>
        <end position="731"/>
    </location>
</feature>
<keyword evidence="2" id="KW-0695">RNA-directed DNA polymerase</keyword>
<dbReference type="EMBL" id="IACT01001959">
    <property type="protein sequence ID" value="LAC21275.1"/>
    <property type="molecule type" value="mRNA"/>
</dbReference>
<dbReference type="SUPFAM" id="SSF56672">
    <property type="entry name" value="DNA/RNA polymerases"/>
    <property type="match status" value="1"/>
</dbReference>
<sequence length="1097" mass="124662">MTSSASLICALQETRWHPVHNPPPPFYDYTIFFNYHPFSDFAHARGGTALIVHNSLQASSLDNLPLPNPSSPEIDSELCSVWISLNFHSFQVALGNIYVPPQSYRAIPLLDPIFSRLPSRTIICGDFNAKHPSWDSFCASPNTAGRSLQRLIDDHNLHILNSSEFTHRQSPLLRPSVIDLTLVSNDLAPKVDWTISHHLTGGHRPIHITINKSFSTTSPAPRPPKWRLSAPNVKLFKAACESKFLPLLNHLHSSDNTEMITSEISNSLHQVGLDTIGLRSQKHHSPKPWITPKIKSLITARNKARRKNQPDIYTRLRNQVRFAISQAKLSSDTKFLRKICSSSSSAFIWKALSKFCGQKRSNIFPPLTYNDTVADTPVQQAEVLIQHFQSISTPSDHFDKSFENFITEKLANSRKSFDPSDQKAPYNAPITTFELEPILSKLKNTAVGPDNIPNWFLRHASPSLKTAILDLFNKSFLQGRFPNTLKVANIVAIPKPKKDHSLPKSYRPISLLNTLSRVFESIIQKRLYYFCESTRALPNSQSAYRKYRSCIDPLILLTQSAHANFNRSRPTIMVQLDFSKAFDSVWSDALKLKLLNLGLKGNLLSWISSFISNRQYRMSTPHTTDYHHFPLGVFQGSILSPLLFLIFVADCASTLTSFHAEFADDLTLWYSADTIEETIRVLNSDLRKLEIWANKWRLTFSLTKCTYSAFSKNRRFDPQSIPKLFFFGIPLTYVKYPRLLGLNLDPELSFSHHISQICTSGLKKVNLLRRLMGTPLQSNRPALLILVKGFIRPTLEYASELFHSISTSSSLMLERVQASALRIITGATRNTPHEILNMECGISSLRLRRDQSILRKLNKIQALPADSLLRDSLTSWWFNDRSFEPINTKRPCPSDVPTKSETRSFFGCAYQAHQQLLECHPNQTFPLISNPNFHPPWRVNPIDINYHQDFRSILRKALRRFQALDYTNSDTCQFFKSLHPAHRPLWPHSTLRSFTLSRIIFRLRSGFCKLGAHRHFGALNQELCPNCNQTDTIEHLLFNCPAHSHSRAIFLSKIVSIANQPATLQLLLGFPPNLSNHALTSIATLTALFVQKTNRSI</sequence>
<dbReference type="GO" id="GO:0003964">
    <property type="term" value="F:RNA-directed DNA polymerase activity"/>
    <property type="evidence" value="ECO:0007669"/>
    <property type="project" value="UniProtKB-KW"/>
</dbReference>
<dbReference type="InterPro" id="IPR036691">
    <property type="entry name" value="Endo/exonu/phosph_ase_sf"/>
</dbReference>
<dbReference type="CDD" id="cd01650">
    <property type="entry name" value="RT_nLTR_like"/>
    <property type="match status" value="1"/>
</dbReference>
<dbReference type="AlphaFoldDB" id="A0A6A7FT79"/>
<keyword evidence="2" id="KW-0548">Nucleotidyltransferase</keyword>
<name>A0A6A7FT79_9CRUS</name>
<dbReference type="SUPFAM" id="SSF56219">
    <property type="entry name" value="DNase I-like"/>
    <property type="match status" value="1"/>
</dbReference>
<protein>
    <submittedName>
        <fullName evidence="2">RNA-directed DNA polymerase from mobile element jockey</fullName>
    </submittedName>
</protein>
<reference evidence="2" key="1">
    <citation type="submission" date="2017-11" db="EMBL/GenBank/DDBJ databases">
        <title>The sensing device of the deep-sea amphipod.</title>
        <authorList>
            <person name="Kobayashi H."/>
            <person name="Nagahama T."/>
            <person name="Arai W."/>
            <person name="Sasagawa Y."/>
            <person name="Umeda M."/>
            <person name="Hayashi T."/>
            <person name="Nikaido I."/>
            <person name="Watanabe H."/>
            <person name="Oguri K."/>
            <person name="Kitazato H."/>
            <person name="Fujioka K."/>
            <person name="Kido Y."/>
            <person name="Takami H."/>
        </authorList>
    </citation>
    <scope>NUCLEOTIDE SEQUENCE</scope>
    <source>
        <tissue evidence="2">Whole body</tissue>
    </source>
</reference>
<organism evidence="2">
    <name type="scientific">Hirondellea gigas</name>
    <dbReference type="NCBI Taxonomy" id="1518452"/>
    <lineage>
        <taxon>Eukaryota</taxon>
        <taxon>Metazoa</taxon>
        <taxon>Ecdysozoa</taxon>
        <taxon>Arthropoda</taxon>
        <taxon>Crustacea</taxon>
        <taxon>Multicrustacea</taxon>
        <taxon>Malacostraca</taxon>
        <taxon>Eumalacostraca</taxon>
        <taxon>Peracarida</taxon>
        <taxon>Amphipoda</taxon>
        <taxon>Amphilochidea</taxon>
        <taxon>Lysianassida</taxon>
        <taxon>Lysianassidira</taxon>
        <taxon>Lysianassoidea</taxon>
        <taxon>Lysianassidae</taxon>
        <taxon>Hirondellea</taxon>
    </lineage>
</organism>
<dbReference type="Pfam" id="PF00078">
    <property type="entry name" value="RVT_1"/>
    <property type="match status" value="1"/>
</dbReference>
<dbReference type="PROSITE" id="PS50878">
    <property type="entry name" value="RT_POL"/>
    <property type="match status" value="1"/>
</dbReference>
<dbReference type="InterPro" id="IPR000477">
    <property type="entry name" value="RT_dom"/>
</dbReference>
<dbReference type="PANTHER" id="PTHR33481">
    <property type="entry name" value="REVERSE TRANSCRIPTASE"/>
    <property type="match status" value="1"/>
</dbReference>
<dbReference type="InterPro" id="IPR043502">
    <property type="entry name" value="DNA/RNA_pol_sf"/>
</dbReference>
<accession>A0A6A7FT79</accession>
<proteinExistence type="evidence at transcript level"/>
<dbReference type="PANTHER" id="PTHR33481:SF1">
    <property type="entry name" value="ENDONUCLEASE_EXONUCLEASE_PHOSPHATASE DOMAIN-CONTAINING PROTEIN-RELATED"/>
    <property type="match status" value="1"/>
</dbReference>
<dbReference type="InterPro" id="IPR005135">
    <property type="entry name" value="Endo/exonuclease/phosphatase"/>
</dbReference>